<keyword evidence="6" id="KW-0051">Antiviral defense</keyword>
<proteinExistence type="predicted"/>
<accession>A0A1W6ZQY7</accession>
<keyword evidence="4" id="KW-0547">Nucleotide-binding</keyword>
<evidence type="ECO:0000256" key="5">
    <source>
        <dbReference type="ARBA" id="ARBA00022989"/>
    </source>
</evidence>
<dbReference type="EMBL" id="CP021112">
    <property type="protein sequence ID" value="ARP99677.1"/>
    <property type="molecule type" value="Genomic_DNA"/>
</dbReference>
<evidence type="ECO:0000256" key="1">
    <source>
        <dbReference type="ARBA" id="ARBA00004236"/>
    </source>
</evidence>
<dbReference type="STRING" id="1235591.CAK95_11705"/>
<evidence type="ECO:0000259" key="8">
    <source>
        <dbReference type="Pfam" id="PF18967"/>
    </source>
</evidence>
<dbReference type="Pfam" id="PF18967">
    <property type="entry name" value="PycTM"/>
    <property type="match status" value="1"/>
</dbReference>
<evidence type="ECO:0000313" key="10">
    <source>
        <dbReference type="Proteomes" id="UP000194137"/>
    </source>
</evidence>
<reference evidence="9 10" key="1">
    <citation type="submission" date="2017-05" db="EMBL/GenBank/DDBJ databases">
        <title>Full genome sequence of Pseudorhodoplanes sinuspersici.</title>
        <authorList>
            <person name="Dastgheib S.M.M."/>
            <person name="Shavandi M."/>
            <person name="Tirandaz H."/>
        </authorList>
    </citation>
    <scope>NUCLEOTIDE SEQUENCE [LARGE SCALE GENOMIC DNA]</scope>
    <source>
        <strain evidence="9 10">RIPI110</strain>
    </source>
</reference>
<evidence type="ECO:0000256" key="3">
    <source>
        <dbReference type="ARBA" id="ARBA00022692"/>
    </source>
</evidence>
<evidence type="ECO:0000256" key="4">
    <source>
        <dbReference type="ARBA" id="ARBA00022741"/>
    </source>
</evidence>
<gene>
    <name evidence="9" type="ORF">CAK95_11705</name>
</gene>
<dbReference type="RefSeq" id="WP_086088085.1">
    <property type="nucleotide sequence ID" value="NZ_CP021112.1"/>
</dbReference>
<dbReference type="GO" id="GO:0051607">
    <property type="term" value="P:defense response to virus"/>
    <property type="evidence" value="ECO:0007669"/>
    <property type="project" value="UniProtKB-KW"/>
</dbReference>
<sequence>MNDDRFQVATNQLDRILGFFPRVESKATFLFALDVAALTFMAVNVHRDDIGVWYIILPCAIGSGLLVTSIYYTYRCIFPNLSGGAASLFYFREIAHRTEAKFMSEFIAQSKDQLMNDVLGQVWRNSEILKMKFDAVKVAFALSALSVVPVGVFLVAVALTHPVGLMVRQ</sequence>
<dbReference type="GO" id="GO:0005886">
    <property type="term" value="C:plasma membrane"/>
    <property type="evidence" value="ECO:0007669"/>
    <property type="project" value="UniProtKB-SubCell"/>
</dbReference>
<dbReference type="Proteomes" id="UP000194137">
    <property type="component" value="Chromosome"/>
</dbReference>
<dbReference type="OrthoDB" id="6041132at2"/>
<dbReference type="InterPro" id="IPR043760">
    <property type="entry name" value="PycTM_dom"/>
</dbReference>
<comment type="subcellular location">
    <subcellularLocation>
        <location evidence="1">Cell membrane</location>
    </subcellularLocation>
</comment>
<name>A0A1W6ZQY7_9HYPH</name>
<evidence type="ECO:0000313" key="9">
    <source>
        <dbReference type="EMBL" id="ARP99677.1"/>
    </source>
</evidence>
<dbReference type="GO" id="GO:0000166">
    <property type="term" value="F:nucleotide binding"/>
    <property type="evidence" value="ECO:0007669"/>
    <property type="project" value="UniProtKB-KW"/>
</dbReference>
<dbReference type="AlphaFoldDB" id="A0A1W6ZQY7"/>
<evidence type="ECO:0000256" key="2">
    <source>
        <dbReference type="ARBA" id="ARBA00022475"/>
    </source>
</evidence>
<organism evidence="9 10">
    <name type="scientific">Pseudorhodoplanes sinuspersici</name>
    <dbReference type="NCBI Taxonomy" id="1235591"/>
    <lineage>
        <taxon>Bacteria</taxon>
        <taxon>Pseudomonadati</taxon>
        <taxon>Pseudomonadota</taxon>
        <taxon>Alphaproteobacteria</taxon>
        <taxon>Hyphomicrobiales</taxon>
        <taxon>Pseudorhodoplanes</taxon>
    </lineage>
</organism>
<feature type="domain" description="Pycsar effector protein" evidence="8">
    <location>
        <begin position="9"/>
        <end position="156"/>
    </location>
</feature>
<keyword evidence="5" id="KW-1133">Transmembrane helix</keyword>
<keyword evidence="2" id="KW-1003">Cell membrane</keyword>
<evidence type="ECO:0000256" key="6">
    <source>
        <dbReference type="ARBA" id="ARBA00023118"/>
    </source>
</evidence>
<keyword evidence="3" id="KW-0812">Transmembrane</keyword>
<keyword evidence="7" id="KW-0472">Membrane</keyword>
<dbReference type="KEGG" id="psin:CAK95_11705"/>
<evidence type="ECO:0000256" key="7">
    <source>
        <dbReference type="ARBA" id="ARBA00023136"/>
    </source>
</evidence>
<protein>
    <recommendedName>
        <fullName evidence="8">Pycsar effector protein domain-containing protein</fullName>
    </recommendedName>
</protein>
<keyword evidence="10" id="KW-1185">Reference proteome</keyword>